<dbReference type="PANTHER" id="PTHR42951">
    <property type="entry name" value="METALLO-BETA-LACTAMASE DOMAIN-CONTAINING"/>
    <property type="match status" value="1"/>
</dbReference>
<accession>A0A975GPC3</accession>
<dbReference type="KEGG" id="dmm:dnm_046970"/>
<dbReference type="InterPro" id="IPR050855">
    <property type="entry name" value="NDM-1-like"/>
</dbReference>
<sequence>MSVQRKECDVVINKPGNVTDRIILLGRNESSVYILKGKDEYALLGGGMVHIVPEMLDQLKELKIEPEKIKRIIILHSHFDHCGVVPFFKKRWPWATITASAKAKELLSSPKVIKAIESMNQSLIEKQGRQKEAEELGLSFSGIAVEEVIKGGDTLSCGELTLEVIDVPGHSSCSVAIYVPEEKAMFASDAGGIPFGDEVFTAGNSNFDQYQENLNKMAAYDIEIYLPEHYGARIGEDARNFLKKSIIAAKETRKILEESLQRTKDWKKSVGEMTDKVMEKAPADFLSRDIISIVMGQMLKYLSKQMPNT</sequence>
<protein>
    <submittedName>
        <fullName evidence="2">Beta-lactamase domain-containing protein</fullName>
    </submittedName>
</protein>
<dbReference type="InterPro" id="IPR036866">
    <property type="entry name" value="RibonucZ/Hydroxyglut_hydro"/>
</dbReference>
<dbReference type="SUPFAM" id="SSF56281">
    <property type="entry name" value="Metallo-hydrolase/oxidoreductase"/>
    <property type="match status" value="1"/>
</dbReference>
<dbReference type="SMART" id="SM00849">
    <property type="entry name" value="Lactamase_B"/>
    <property type="match status" value="1"/>
</dbReference>
<reference evidence="2" key="1">
    <citation type="journal article" date="2021" name="Microb. Physiol.">
        <title>Proteogenomic Insights into the Physiology of Marine, Sulfate-Reducing, Filamentous Desulfonema limicola and Desulfonema magnum.</title>
        <authorList>
            <person name="Schnaars V."/>
            <person name="Wohlbrand L."/>
            <person name="Scheve S."/>
            <person name="Hinrichs C."/>
            <person name="Reinhardt R."/>
            <person name="Rabus R."/>
        </authorList>
    </citation>
    <scope>NUCLEOTIDE SEQUENCE</scope>
    <source>
        <strain evidence="2">4be13</strain>
    </source>
</reference>
<dbReference type="EMBL" id="CP061800">
    <property type="protein sequence ID" value="QTA88650.1"/>
    <property type="molecule type" value="Genomic_DNA"/>
</dbReference>
<keyword evidence="3" id="KW-1185">Reference proteome</keyword>
<evidence type="ECO:0000313" key="2">
    <source>
        <dbReference type="EMBL" id="QTA88650.1"/>
    </source>
</evidence>
<dbReference type="Gene3D" id="3.60.15.10">
    <property type="entry name" value="Ribonuclease Z/Hydroxyacylglutathione hydrolase-like"/>
    <property type="match status" value="1"/>
</dbReference>
<evidence type="ECO:0000259" key="1">
    <source>
        <dbReference type="SMART" id="SM00849"/>
    </source>
</evidence>
<name>A0A975GPC3_9BACT</name>
<gene>
    <name evidence="2" type="ORF">dnm_046970</name>
</gene>
<dbReference type="InterPro" id="IPR001279">
    <property type="entry name" value="Metallo-B-lactamas"/>
</dbReference>
<evidence type="ECO:0000313" key="3">
    <source>
        <dbReference type="Proteomes" id="UP000663722"/>
    </source>
</evidence>
<dbReference type="AlphaFoldDB" id="A0A975GPC3"/>
<dbReference type="PANTHER" id="PTHR42951:SF22">
    <property type="entry name" value="METALLO BETA-LACTAMASE SUPERFAMILY LIPOPROTEIN"/>
    <property type="match status" value="1"/>
</dbReference>
<dbReference type="Proteomes" id="UP000663722">
    <property type="component" value="Chromosome"/>
</dbReference>
<proteinExistence type="predicted"/>
<feature type="domain" description="Metallo-beta-lactamase" evidence="1">
    <location>
        <begin position="29"/>
        <end position="229"/>
    </location>
</feature>
<organism evidence="2 3">
    <name type="scientific">Desulfonema magnum</name>
    <dbReference type="NCBI Taxonomy" id="45655"/>
    <lineage>
        <taxon>Bacteria</taxon>
        <taxon>Pseudomonadati</taxon>
        <taxon>Thermodesulfobacteriota</taxon>
        <taxon>Desulfobacteria</taxon>
        <taxon>Desulfobacterales</taxon>
        <taxon>Desulfococcaceae</taxon>
        <taxon>Desulfonema</taxon>
    </lineage>
</organism>
<dbReference type="Pfam" id="PF00753">
    <property type="entry name" value="Lactamase_B"/>
    <property type="match status" value="1"/>
</dbReference>